<dbReference type="STRING" id="644352.J3NJ84"/>
<feature type="transmembrane region" description="Helical" evidence="6">
    <location>
        <begin position="144"/>
        <end position="164"/>
    </location>
</feature>
<dbReference type="VEuPathDB" id="FungiDB:GGTG_01318"/>
<evidence type="ECO:0000313" key="8">
    <source>
        <dbReference type="EMBL" id="EJT81335.1"/>
    </source>
</evidence>
<dbReference type="GO" id="GO:0016020">
    <property type="term" value="C:membrane"/>
    <property type="evidence" value="ECO:0007669"/>
    <property type="project" value="UniProtKB-SubCell"/>
</dbReference>
<proteinExistence type="predicted"/>
<dbReference type="InterPro" id="IPR036259">
    <property type="entry name" value="MFS_trans_sf"/>
</dbReference>
<feature type="region of interest" description="Disordered" evidence="5">
    <location>
        <begin position="1"/>
        <end position="20"/>
    </location>
</feature>
<protein>
    <recommendedName>
        <fullName evidence="7">Major facilitator superfamily (MFS) profile domain-containing protein</fullName>
    </recommendedName>
</protein>
<reference evidence="9" key="4">
    <citation type="journal article" date="2015" name="G3 (Bethesda)">
        <title>Genome sequences of three phytopathogenic species of the Magnaporthaceae family of fungi.</title>
        <authorList>
            <person name="Okagaki L.H."/>
            <person name="Nunes C.C."/>
            <person name="Sailsbery J."/>
            <person name="Clay B."/>
            <person name="Brown D."/>
            <person name="John T."/>
            <person name="Oh Y."/>
            <person name="Young N."/>
            <person name="Fitzgerald M."/>
            <person name="Haas B.J."/>
            <person name="Zeng Q."/>
            <person name="Young S."/>
            <person name="Adiconis X."/>
            <person name="Fan L."/>
            <person name="Levin J.Z."/>
            <person name="Mitchell T.K."/>
            <person name="Okubara P.A."/>
            <person name="Farman M.L."/>
            <person name="Kohn L.M."/>
            <person name="Birren B."/>
            <person name="Ma L.-J."/>
            <person name="Dean R.A."/>
        </authorList>
    </citation>
    <scope>NUCLEOTIDE SEQUENCE</scope>
    <source>
        <strain evidence="9">R3-111a-1</strain>
    </source>
</reference>
<feature type="transmembrane region" description="Helical" evidence="6">
    <location>
        <begin position="81"/>
        <end position="99"/>
    </location>
</feature>
<reference evidence="9" key="5">
    <citation type="submission" date="2018-04" db="UniProtKB">
        <authorList>
            <consortium name="EnsemblFungi"/>
        </authorList>
    </citation>
    <scope>IDENTIFICATION</scope>
    <source>
        <strain evidence="9">R3-111a-1</strain>
    </source>
</reference>
<dbReference type="PROSITE" id="PS00217">
    <property type="entry name" value="SUGAR_TRANSPORT_2"/>
    <property type="match status" value="1"/>
</dbReference>
<dbReference type="EMBL" id="GL385395">
    <property type="protein sequence ID" value="EJT81335.1"/>
    <property type="molecule type" value="Genomic_DNA"/>
</dbReference>
<evidence type="ECO:0000256" key="1">
    <source>
        <dbReference type="ARBA" id="ARBA00004141"/>
    </source>
</evidence>
<dbReference type="InterPro" id="IPR020846">
    <property type="entry name" value="MFS_dom"/>
</dbReference>
<sequence>MQPEPRRKNRGYLGADSSALSPQDRQDRRELRYQLDLNSFNFRIWVITASGFLTDSYNLFATNVILASIQFVYFPDGRDKGLIINLCTLLGSVIGQLLFGFLADYYGRTRLYGIELVLVIVSTIGVATSSFGHGDLDFFGLFTWWRFVMGIGIGAEYPLSACITSEWSSTQSRATMLSAVFLMQPVGQALAQLVGLVVLLGQSSNHDINGKRCGLDAKWNNECQTRIDGVWRIVIGIGALPALLAIIFRFFLYDCGLYTLEVKNKPGAAFRDTQRIYGEPPSQWPGAYPPNGLPMNGIAQQGPPPMAGAHRRATLGQIEQPMPVQFSLEDLRNFFIRDGNWFYLLGTSMTWFFLDVSFYGFSLDNRKTLSDLWATAEEADLNPSLPCWNSSFSGDGGRSLVPDWKRNGGFPVWQTNLMSPCKSIDEVLIEQATQYLVTVSIPSIAGSACFIFFANRFHRRRWLTASFFTLAVLFLITGGVYYAVSHTPAAPANVVMVALCHFAFNFGANTLTFIIPAEIFPTTYRCTCHGIAAAAGKLGSIVAVGVVYIINHNYKSKTRQGLIFLLFAPFMVLGALYSWAYLPEVQRVVGGRRLEPMTLEDLGEGRAKAQQEGQVITVRDKIDDVRRRRRNRRSPGSVSQ</sequence>
<dbReference type="HOGENOM" id="CLU_001265_46_14_1"/>
<feature type="region of interest" description="Disordered" evidence="5">
    <location>
        <begin position="621"/>
        <end position="640"/>
    </location>
</feature>
<keyword evidence="10" id="KW-1185">Reference proteome</keyword>
<feature type="transmembrane region" description="Helical" evidence="6">
    <location>
        <begin position="111"/>
        <end position="132"/>
    </location>
</feature>
<evidence type="ECO:0000256" key="6">
    <source>
        <dbReference type="SAM" id="Phobius"/>
    </source>
</evidence>
<keyword evidence="4 6" id="KW-0472">Membrane</keyword>
<feature type="transmembrane region" description="Helical" evidence="6">
    <location>
        <begin position="229"/>
        <end position="252"/>
    </location>
</feature>
<accession>J3NJ84</accession>
<reference evidence="10" key="1">
    <citation type="submission" date="2010-07" db="EMBL/GenBank/DDBJ databases">
        <title>The genome sequence of Gaeumannomyces graminis var. tritici strain R3-111a-1.</title>
        <authorList>
            <consortium name="The Broad Institute Genome Sequencing Platform"/>
            <person name="Ma L.-J."/>
            <person name="Dead R."/>
            <person name="Young S."/>
            <person name="Zeng Q."/>
            <person name="Koehrsen M."/>
            <person name="Alvarado L."/>
            <person name="Berlin A."/>
            <person name="Chapman S.B."/>
            <person name="Chen Z."/>
            <person name="Freedman E."/>
            <person name="Gellesch M."/>
            <person name="Goldberg J."/>
            <person name="Griggs A."/>
            <person name="Gujja S."/>
            <person name="Heilman E.R."/>
            <person name="Heiman D."/>
            <person name="Hepburn T."/>
            <person name="Howarth C."/>
            <person name="Jen D."/>
            <person name="Larson L."/>
            <person name="Mehta T."/>
            <person name="Neiman D."/>
            <person name="Pearson M."/>
            <person name="Roberts A."/>
            <person name="Saif S."/>
            <person name="Shea T."/>
            <person name="Shenoy N."/>
            <person name="Sisk P."/>
            <person name="Stolte C."/>
            <person name="Sykes S."/>
            <person name="Walk T."/>
            <person name="White J."/>
            <person name="Yandava C."/>
            <person name="Haas B."/>
            <person name="Nusbaum C."/>
            <person name="Birren B."/>
        </authorList>
    </citation>
    <scope>NUCLEOTIDE SEQUENCE [LARGE SCALE GENOMIC DNA]</scope>
    <source>
        <strain evidence="10">R3-111a-1</strain>
    </source>
</reference>
<comment type="subcellular location">
    <subcellularLocation>
        <location evidence="1">Membrane</location>
        <topology evidence="1">Multi-pass membrane protein</topology>
    </subcellularLocation>
</comment>
<organism evidence="8">
    <name type="scientific">Gaeumannomyces tritici (strain R3-111a-1)</name>
    <name type="common">Wheat and barley take-all root rot fungus</name>
    <name type="synonym">Gaeumannomyces graminis var. tritici</name>
    <dbReference type="NCBI Taxonomy" id="644352"/>
    <lineage>
        <taxon>Eukaryota</taxon>
        <taxon>Fungi</taxon>
        <taxon>Dikarya</taxon>
        <taxon>Ascomycota</taxon>
        <taxon>Pezizomycotina</taxon>
        <taxon>Sordariomycetes</taxon>
        <taxon>Sordariomycetidae</taxon>
        <taxon>Magnaporthales</taxon>
        <taxon>Magnaporthaceae</taxon>
        <taxon>Gaeumannomyces</taxon>
    </lineage>
</organism>
<feature type="transmembrane region" description="Helical" evidence="6">
    <location>
        <begin position="527"/>
        <end position="550"/>
    </location>
</feature>
<dbReference type="EnsemblFungi" id="EJT81335">
    <property type="protein sequence ID" value="EJT81335"/>
    <property type="gene ID" value="GGTG_01318"/>
</dbReference>
<evidence type="ECO:0000256" key="4">
    <source>
        <dbReference type="ARBA" id="ARBA00023136"/>
    </source>
</evidence>
<dbReference type="SUPFAM" id="SSF103473">
    <property type="entry name" value="MFS general substrate transporter"/>
    <property type="match status" value="2"/>
</dbReference>
<feature type="transmembrane region" description="Helical" evidence="6">
    <location>
        <begin position="176"/>
        <end position="200"/>
    </location>
</feature>
<keyword evidence="3 6" id="KW-1133">Transmembrane helix</keyword>
<reference evidence="8" key="2">
    <citation type="submission" date="2010-07" db="EMBL/GenBank/DDBJ databases">
        <authorList>
            <consortium name="The Broad Institute Genome Sequencing Platform"/>
            <consortium name="Broad Institute Genome Sequencing Center for Infectious Disease"/>
            <person name="Ma L.-J."/>
            <person name="Dead R."/>
            <person name="Young S."/>
            <person name="Zeng Q."/>
            <person name="Koehrsen M."/>
            <person name="Alvarado L."/>
            <person name="Berlin A."/>
            <person name="Chapman S.B."/>
            <person name="Chen Z."/>
            <person name="Freedman E."/>
            <person name="Gellesch M."/>
            <person name="Goldberg J."/>
            <person name="Griggs A."/>
            <person name="Gujja S."/>
            <person name="Heilman E.R."/>
            <person name="Heiman D."/>
            <person name="Hepburn T."/>
            <person name="Howarth C."/>
            <person name="Jen D."/>
            <person name="Larson L."/>
            <person name="Mehta T."/>
            <person name="Neiman D."/>
            <person name="Pearson M."/>
            <person name="Roberts A."/>
            <person name="Saif S."/>
            <person name="Shea T."/>
            <person name="Shenoy N."/>
            <person name="Sisk P."/>
            <person name="Stolte C."/>
            <person name="Sykes S."/>
            <person name="Walk T."/>
            <person name="White J."/>
            <person name="Yandava C."/>
            <person name="Haas B."/>
            <person name="Nusbaum C."/>
            <person name="Birren B."/>
        </authorList>
    </citation>
    <scope>NUCLEOTIDE SEQUENCE</scope>
    <source>
        <strain evidence="8">R3-111a-1</strain>
    </source>
</reference>
<evidence type="ECO:0000259" key="7">
    <source>
        <dbReference type="PROSITE" id="PS50850"/>
    </source>
</evidence>
<evidence type="ECO:0000256" key="3">
    <source>
        <dbReference type="ARBA" id="ARBA00022989"/>
    </source>
</evidence>
<dbReference type="Gene3D" id="1.20.1250.20">
    <property type="entry name" value="MFS general substrate transporter like domains"/>
    <property type="match status" value="2"/>
</dbReference>
<evidence type="ECO:0000256" key="5">
    <source>
        <dbReference type="SAM" id="MobiDB-lite"/>
    </source>
</evidence>
<dbReference type="OrthoDB" id="433512at2759"/>
<feature type="transmembrane region" description="Helical" evidence="6">
    <location>
        <begin position="490"/>
        <end position="515"/>
    </location>
</feature>
<reference evidence="8" key="3">
    <citation type="submission" date="2010-09" db="EMBL/GenBank/DDBJ databases">
        <title>Annotation of Gaeumannomyces graminis var. tritici R3-111a-1.</title>
        <authorList>
            <consortium name="The Broad Institute Genome Sequencing Platform"/>
            <person name="Ma L.-J."/>
            <person name="Dead R."/>
            <person name="Young S.K."/>
            <person name="Zeng Q."/>
            <person name="Gargeya S."/>
            <person name="Fitzgerald M."/>
            <person name="Haas B."/>
            <person name="Abouelleil A."/>
            <person name="Alvarado L."/>
            <person name="Arachchi H.M."/>
            <person name="Berlin A."/>
            <person name="Brown A."/>
            <person name="Chapman S.B."/>
            <person name="Chen Z."/>
            <person name="Dunbar C."/>
            <person name="Freedman E."/>
            <person name="Gearin G."/>
            <person name="Gellesch M."/>
            <person name="Goldberg J."/>
            <person name="Griggs A."/>
            <person name="Gujja S."/>
            <person name="Heiman D."/>
            <person name="Howarth C."/>
            <person name="Larson L."/>
            <person name="Lui A."/>
            <person name="MacDonald P.J.P."/>
            <person name="Mehta T."/>
            <person name="Montmayeur A."/>
            <person name="Murphy C."/>
            <person name="Neiman D."/>
            <person name="Pearson M."/>
            <person name="Priest M."/>
            <person name="Roberts A."/>
            <person name="Saif S."/>
            <person name="Shea T."/>
            <person name="Shenoy N."/>
            <person name="Sisk P."/>
            <person name="Stolte C."/>
            <person name="Sykes S."/>
            <person name="Yandava C."/>
            <person name="Wortman J."/>
            <person name="Nusbaum C."/>
            <person name="Birren B."/>
        </authorList>
    </citation>
    <scope>NUCLEOTIDE SEQUENCE</scope>
    <source>
        <strain evidence="8">R3-111a-1</strain>
    </source>
</reference>
<evidence type="ECO:0000313" key="10">
    <source>
        <dbReference type="Proteomes" id="UP000006039"/>
    </source>
</evidence>
<evidence type="ECO:0000256" key="2">
    <source>
        <dbReference type="ARBA" id="ARBA00022692"/>
    </source>
</evidence>
<dbReference type="PROSITE" id="PS50850">
    <property type="entry name" value="MFS"/>
    <property type="match status" value="1"/>
</dbReference>
<feature type="transmembrane region" description="Helical" evidence="6">
    <location>
        <begin position="341"/>
        <end position="361"/>
    </location>
</feature>
<evidence type="ECO:0000313" key="9">
    <source>
        <dbReference type="EnsemblFungi" id="EJT81335"/>
    </source>
</evidence>
<feature type="transmembrane region" description="Helical" evidence="6">
    <location>
        <begin position="462"/>
        <end position="484"/>
    </location>
</feature>
<dbReference type="RefSeq" id="XP_009217344.1">
    <property type="nucleotide sequence ID" value="XM_009219080.1"/>
</dbReference>
<dbReference type="InterPro" id="IPR005828">
    <property type="entry name" value="MFS_sugar_transport-like"/>
</dbReference>
<dbReference type="eggNOG" id="KOG0252">
    <property type="taxonomic scope" value="Eukaryota"/>
</dbReference>
<feature type="transmembrane region" description="Helical" evidence="6">
    <location>
        <begin position="562"/>
        <end position="582"/>
    </location>
</feature>
<name>J3NJ84_GAET3</name>
<feature type="transmembrane region" description="Helical" evidence="6">
    <location>
        <begin position="435"/>
        <end position="455"/>
    </location>
</feature>
<gene>
    <name evidence="9" type="primary">20341776</name>
    <name evidence="8" type="ORF">GGTG_01318</name>
</gene>
<dbReference type="Proteomes" id="UP000006039">
    <property type="component" value="Unassembled WGS sequence"/>
</dbReference>
<dbReference type="GO" id="GO:0022857">
    <property type="term" value="F:transmembrane transporter activity"/>
    <property type="evidence" value="ECO:0007669"/>
    <property type="project" value="InterPro"/>
</dbReference>
<dbReference type="AlphaFoldDB" id="J3NJ84"/>
<dbReference type="InterPro" id="IPR005829">
    <property type="entry name" value="Sugar_transporter_CS"/>
</dbReference>
<dbReference type="GeneID" id="20341776"/>
<feature type="domain" description="Major facilitator superfamily (MFS) profile" evidence="7">
    <location>
        <begin position="44"/>
        <end position="586"/>
    </location>
</feature>
<keyword evidence="2 6" id="KW-0812">Transmembrane</keyword>
<dbReference type="PANTHER" id="PTHR24064">
    <property type="entry name" value="SOLUTE CARRIER FAMILY 22 MEMBER"/>
    <property type="match status" value="1"/>
</dbReference>
<dbReference type="Pfam" id="PF00083">
    <property type="entry name" value="Sugar_tr"/>
    <property type="match status" value="2"/>
</dbReference>